<dbReference type="Pfam" id="PF01936">
    <property type="entry name" value="NYN"/>
    <property type="match status" value="1"/>
</dbReference>
<dbReference type="GO" id="GO:0004540">
    <property type="term" value="F:RNA nuclease activity"/>
    <property type="evidence" value="ECO:0007669"/>
    <property type="project" value="InterPro"/>
</dbReference>
<organism evidence="2 3">
    <name type="scientific">Candidatus Nephthysia bennettiae</name>
    <dbReference type="NCBI Taxonomy" id="3127016"/>
    <lineage>
        <taxon>Bacteria</taxon>
        <taxon>Bacillati</taxon>
        <taxon>Candidatus Dormiibacterota</taxon>
        <taxon>Candidatus Dormibacteria</taxon>
        <taxon>Candidatus Dormibacterales</taxon>
        <taxon>Candidatus Dormibacteraceae</taxon>
        <taxon>Candidatus Nephthysia</taxon>
    </lineage>
</organism>
<evidence type="ECO:0000313" key="3">
    <source>
        <dbReference type="Proteomes" id="UP000612893"/>
    </source>
</evidence>
<sequence>MSERVAVFVDGSNFYHACRENLGRTGVDLGAFSTWLVGVDRSLVRTYYYNCPLPPDEPEQKRTAQQRFFGALARAPYLEVRLGRLSPTDVYCPACGTTVRRYVEKGVDMRIGVDMLSLASRGLFDVAVLVSGDGDLAEAVRAVKELGKHVELAALPKGRSWELVQAADLVREITPADMQPFMLSAAAAVGPVSGARTTQGHS</sequence>
<evidence type="ECO:0000313" key="2">
    <source>
        <dbReference type="EMBL" id="MBJ7598192.1"/>
    </source>
</evidence>
<gene>
    <name evidence="2" type="ORF">JF922_08920</name>
</gene>
<accession>A0A934ND93</accession>
<dbReference type="InterPro" id="IPR047140">
    <property type="entry name" value="LabA"/>
</dbReference>
<reference evidence="2" key="1">
    <citation type="submission" date="2020-10" db="EMBL/GenBank/DDBJ databases">
        <title>Ca. Dormibacterota MAGs.</title>
        <authorList>
            <person name="Montgomery K."/>
        </authorList>
    </citation>
    <scope>NUCLEOTIDE SEQUENCE [LARGE SCALE GENOMIC DNA]</scope>
    <source>
        <strain evidence="2">SC8812_S17_10</strain>
    </source>
</reference>
<dbReference type="InterPro" id="IPR021139">
    <property type="entry name" value="NYN"/>
</dbReference>
<comment type="caution">
    <text evidence="2">The sequence shown here is derived from an EMBL/GenBank/DDBJ whole genome shotgun (WGS) entry which is preliminary data.</text>
</comment>
<dbReference type="Gene3D" id="3.40.50.1010">
    <property type="entry name" value="5'-nuclease"/>
    <property type="match status" value="1"/>
</dbReference>
<keyword evidence="3" id="KW-1185">Reference proteome</keyword>
<dbReference type="CDD" id="cd10911">
    <property type="entry name" value="PIN_LabA"/>
    <property type="match status" value="1"/>
</dbReference>
<dbReference type="PANTHER" id="PTHR35458">
    <property type="entry name" value="SLR0755 PROTEIN"/>
    <property type="match status" value="1"/>
</dbReference>
<dbReference type="AlphaFoldDB" id="A0A934ND93"/>
<dbReference type="Proteomes" id="UP000612893">
    <property type="component" value="Unassembled WGS sequence"/>
</dbReference>
<dbReference type="RefSeq" id="WP_338201000.1">
    <property type="nucleotide sequence ID" value="NZ_JAEKNR010000100.1"/>
</dbReference>
<proteinExistence type="predicted"/>
<evidence type="ECO:0000259" key="1">
    <source>
        <dbReference type="Pfam" id="PF01936"/>
    </source>
</evidence>
<dbReference type="PANTHER" id="PTHR35458:SF8">
    <property type="entry name" value="SLR0650 PROTEIN"/>
    <property type="match status" value="1"/>
</dbReference>
<name>A0A934ND93_9BACT</name>
<dbReference type="EMBL" id="JAEKNR010000100">
    <property type="protein sequence ID" value="MBJ7598192.1"/>
    <property type="molecule type" value="Genomic_DNA"/>
</dbReference>
<feature type="domain" description="NYN" evidence="1">
    <location>
        <begin position="4"/>
        <end position="168"/>
    </location>
</feature>
<protein>
    <submittedName>
        <fullName evidence="2">NYN domain-containing protein</fullName>
    </submittedName>
</protein>